<dbReference type="EMBL" id="BKCJ010002541">
    <property type="protein sequence ID" value="GEU49268.1"/>
    <property type="molecule type" value="Genomic_DNA"/>
</dbReference>
<dbReference type="AlphaFoldDB" id="A0A6L2KIG5"/>
<feature type="transmembrane region" description="Helical" evidence="1">
    <location>
        <begin position="6"/>
        <end position="28"/>
    </location>
</feature>
<gene>
    <name evidence="2" type="ORF">Tci_021246</name>
</gene>
<organism evidence="2">
    <name type="scientific">Tanacetum cinerariifolium</name>
    <name type="common">Dalmatian daisy</name>
    <name type="synonym">Chrysanthemum cinerariifolium</name>
    <dbReference type="NCBI Taxonomy" id="118510"/>
    <lineage>
        <taxon>Eukaryota</taxon>
        <taxon>Viridiplantae</taxon>
        <taxon>Streptophyta</taxon>
        <taxon>Embryophyta</taxon>
        <taxon>Tracheophyta</taxon>
        <taxon>Spermatophyta</taxon>
        <taxon>Magnoliopsida</taxon>
        <taxon>eudicotyledons</taxon>
        <taxon>Gunneridae</taxon>
        <taxon>Pentapetalae</taxon>
        <taxon>asterids</taxon>
        <taxon>campanulids</taxon>
        <taxon>Asterales</taxon>
        <taxon>Asteraceae</taxon>
        <taxon>Asteroideae</taxon>
        <taxon>Anthemideae</taxon>
        <taxon>Anthemidinae</taxon>
        <taxon>Tanacetum</taxon>
    </lineage>
</organism>
<sequence length="72" mass="7820">MPSVSTYGVHVYLILPSPSVLKIHLLLYSSKENKHYQRDGGILNMSKKSPGGLAGKPYVDANLFGFLATSVL</sequence>
<keyword evidence="1" id="KW-1133">Transmembrane helix</keyword>
<accession>A0A6L2KIG5</accession>
<comment type="caution">
    <text evidence="2">The sequence shown here is derived from an EMBL/GenBank/DDBJ whole genome shotgun (WGS) entry which is preliminary data.</text>
</comment>
<evidence type="ECO:0000313" key="2">
    <source>
        <dbReference type="EMBL" id="GEU49268.1"/>
    </source>
</evidence>
<name>A0A6L2KIG5_TANCI</name>
<keyword evidence="1" id="KW-0472">Membrane</keyword>
<evidence type="ECO:0000256" key="1">
    <source>
        <dbReference type="SAM" id="Phobius"/>
    </source>
</evidence>
<reference evidence="2" key="1">
    <citation type="journal article" date="2019" name="Sci. Rep.">
        <title>Draft genome of Tanacetum cinerariifolium, the natural source of mosquito coil.</title>
        <authorList>
            <person name="Yamashiro T."/>
            <person name="Shiraishi A."/>
            <person name="Satake H."/>
            <person name="Nakayama K."/>
        </authorList>
    </citation>
    <scope>NUCLEOTIDE SEQUENCE</scope>
</reference>
<keyword evidence="1" id="KW-0812">Transmembrane</keyword>
<proteinExistence type="predicted"/>
<protein>
    <submittedName>
        <fullName evidence="2">Uncharacterized protein</fullName>
    </submittedName>
</protein>